<dbReference type="PROSITE" id="PS50109">
    <property type="entry name" value="HIS_KIN"/>
    <property type="match status" value="1"/>
</dbReference>
<dbReference type="Proteomes" id="UP000886268">
    <property type="component" value="Unassembled WGS sequence"/>
</dbReference>
<dbReference type="InterPro" id="IPR001789">
    <property type="entry name" value="Sig_transdc_resp-reg_receiver"/>
</dbReference>
<dbReference type="SUPFAM" id="SSF55785">
    <property type="entry name" value="PYP-like sensor domain (PAS domain)"/>
    <property type="match status" value="1"/>
</dbReference>
<evidence type="ECO:0000256" key="5">
    <source>
        <dbReference type="ARBA" id="ARBA00022741"/>
    </source>
</evidence>
<comment type="caution">
    <text evidence="14">The sequence shown here is derived from an EMBL/GenBank/DDBJ whole genome shotgun (WGS) entry which is preliminary data.</text>
</comment>
<dbReference type="SMART" id="SM00091">
    <property type="entry name" value="PAS"/>
    <property type="match status" value="1"/>
</dbReference>
<feature type="domain" description="PAS" evidence="12">
    <location>
        <begin position="77"/>
        <end position="150"/>
    </location>
</feature>
<dbReference type="InterPro" id="IPR005467">
    <property type="entry name" value="His_kinase_dom"/>
</dbReference>
<evidence type="ECO:0000256" key="3">
    <source>
        <dbReference type="ARBA" id="ARBA00022553"/>
    </source>
</evidence>
<feature type="non-terminal residue" evidence="14">
    <location>
        <position position="1"/>
    </location>
</feature>
<dbReference type="CDD" id="cd00130">
    <property type="entry name" value="PAS"/>
    <property type="match status" value="1"/>
</dbReference>
<dbReference type="AlphaFoldDB" id="A0A7V1N2C2"/>
<protein>
    <recommendedName>
        <fullName evidence="2">histidine kinase</fullName>
        <ecNumber evidence="2">2.7.13.3</ecNumber>
    </recommendedName>
</protein>
<dbReference type="PANTHER" id="PTHR43065:SF42">
    <property type="entry name" value="TWO-COMPONENT SENSOR PPRA"/>
    <property type="match status" value="1"/>
</dbReference>
<keyword evidence="8" id="KW-0902">Two-component regulatory system</keyword>
<dbReference type="NCBIfam" id="TIGR00229">
    <property type="entry name" value="sensory_box"/>
    <property type="match status" value="1"/>
</dbReference>
<organism evidence="14">
    <name type="scientific">Desulfofervidus auxilii</name>
    <dbReference type="NCBI Taxonomy" id="1621989"/>
    <lineage>
        <taxon>Bacteria</taxon>
        <taxon>Pseudomonadati</taxon>
        <taxon>Thermodesulfobacteriota</taxon>
        <taxon>Candidatus Desulfofervidia</taxon>
        <taxon>Candidatus Desulfofervidales</taxon>
        <taxon>Candidatus Desulfofervidaceae</taxon>
        <taxon>Candidatus Desulfofervidus</taxon>
    </lineage>
</organism>
<accession>A0A7V1N2C2</accession>
<evidence type="ECO:0000256" key="7">
    <source>
        <dbReference type="ARBA" id="ARBA00022840"/>
    </source>
</evidence>
<evidence type="ECO:0000256" key="8">
    <source>
        <dbReference type="ARBA" id="ARBA00023012"/>
    </source>
</evidence>
<evidence type="ECO:0000259" key="12">
    <source>
        <dbReference type="PROSITE" id="PS50112"/>
    </source>
</evidence>
<dbReference type="SMART" id="SM00387">
    <property type="entry name" value="HATPase_c"/>
    <property type="match status" value="1"/>
</dbReference>
<dbReference type="EMBL" id="DRKW01000111">
    <property type="protein sequence ID" value="HEB73969.1"/>
    <property type="molecule type" value="Genomic_DNA"/>
</dbReference>
<keyword evidence="7" id="KW-0067">ATP-binding</keyword>
<keyword evidence="4" id="KW-0808">Transferase</keyword>
<dbReference type="EC" id="2.7.13.3" evidence="2"/>
<evidence type="ECO:0000256" key="6">
    <source>
        <dbReference type="ARBA" id="ARBA00022777"/>
    </source>
</evidence>
<proteinExistence type="predicted"/>
<evidence type="ECO:0000259" key="13">
    <source>
        <dbReference type="PROSITE" id="PS50113"/>
    </source>
</evidence>
<dbReference type="InterPro" id="IPR003661">
    <property type="entry name" value="HisK_dim/P_dom"/>
</dbReference>
<feature type="domain" description="Response regulatory" evidence="11">
    <location>
        <begin position="451"/>
        <end position="571"/>
    </location>
</feature>
<dbReference type="GO" id="GO:0006355">
    <property type="term" value="P:regulation of DNA-templated transcription"/>
    <property type="evidence" value="ECO:0007669"/>
    <property type="project" value="InterPro"/>
</dbReference>
<dbReference type="Pfam" id="PF00072">
    <property type="entry name" value="Response_reg"/>
    <property type="match status" value="2"/>
</dbReference>
<evidence type="ECO:0000256" key="4">
    <source>
        <dbReference type="ARBA" id="ARBA00022679"/>
    </source>
</evidence>
<dbReference type="InterPro" id="IPR000014">
    <property type="entry name" value="PAS"/>
</dbReference>
<dbReference type="Gene3D" id="3.40.50.2300">
    <property type="match status" value="2"/>
</dbReference>
<dbReference type="Pfam" id="PF02518">
    <property type="entry name" value="HATPase_c"/>
    <property type="match status" value="1"/>
</dbReference>
<name>A0A7V1N2C2_DESA2</name>
<dbReference type="SUPFAM" id="SSF47384">
    <property type="entry name" value="Homodimeric domain of signal transducing histidine kinase"/>
    <property type="match status" value="1"/>
</dbReference>
<dbReference type="GO" id="GO:0000155">
    <property type="term" value="F:phosphorelay sensor kinase activity"/>
    <property type="evidence" value="ECO:0007669"/>
    <property type="project" value="InterPro"/>
</dbReference>
<dbReference type="GO" id="GO:0005524">
    <property type="term" value="F:ATP binding"/>
    <property type="evidence" value="ECO:0007669"/>
    <property type="project" value="UniProtKB-KW"/>
</dbReference>
<keyword evidence="5" id="KW-0547">Nucleotide-binding</keyword>
<dbReference type="CDD" id="cd17546">
    <property type="entry name" value="REC_hyHK_CKI1_RcsC-like"/>
    <property type="match status" value="1"/>
</dbReference>
<evidence type="ECO:0000313" key="14">
    <source>
        <dbReference type="EMBL" id="HEB73969.1"/>
    </source>
</evidence>
<dbReference type="InterPro" id="IPR003594">
    <property type="entry name" value="HATPase_dom"/>
</dbReference>
<gene>
    <name evidence="14" type="ORF">ENJ03_01960</name>
</gene>
<dbReference type="Gene3D" id="3.30.565.10">
    <property type="entry name" value="Histidine kinase-like ATPase, C-terminal domain"/>
    <property type="match status" value="1"/>
</dbReference>
<keyword evidence="6" id="KW-0418">Kinase</keyword>
<sequence length="574" mass="63844">IVLGGGIDGIEAAEQIRRRFHIPVVYLTAYADEKTLQRAKITEPFGYILKPFEEKELYITIEMALYKHEMERRLKESQQWLTTTLKSIGDAVIATDINGCVIFMNPIAESLTGWKQKEASGKHLKKIFNIINEKTGKQVENPVTRVLREGIVVGLANHTLLISKDGTRRSIDDSGAPIKDENGKIIGVVLVFRDVSEKRRIEQELMKADKLNSLGILAGGIAHDFNNILTVILGNIILAKEFTRPGEKIYERLIEAEKASLRAKGLAQQLLTFSSGGAPIKKTMFISELLKESALFALSGSNVQCEFSISNNLWAVEIDEGQINQAINNLIINAIQSMPEGGRIKLTAENVTVSEGEKKGRYVKISIVDQGIGIPKEHLPKIFEPYFTTKQKGSGLGLAIVYSIIKKHDGYIEVETELGVGTTFKVYLPASLKNVFMRKGLKEKIQTGKGKILVMDDEELVRKVVGEMLVFLGYEVEFAKEGIEAIELYKKAKAQGQPFDAIIMDLTIPIGMGGKETINKLLEIDPTVKAIVSSGYSTDPVMTEFTKYGFKGFIIKPFKIKELGEVLYRVIMEK</sequence>
<dbReference type="PROSITE" id="PS50110">
    <property type="entry name" value="RESPONSE_REGULATORY"/>
    <property type="match status" value="2"/>
</dbReference>
<comment type="catalytic activity">
    <reaction evidence="1">
        <text>ATP + protein L-histidine = ADP + protein N-phospho-L-histidine.</text>
        <dbReference type="EC" id="2.7.13.3"/>
    </reaction>
</comment>
<dbReference type="InterPro" id="IPR011006">
    <property type="entry name" value="CheY-like_superfamily"/>
</dbReference>
<dbReference type="InterPro" id="IPR013767">
    <property type="entry name" value="PAS_fold"/>
</dbReference>
<evidence type="ECO:0000256" key="2">
    <source>
        <dbReference type="ARBA" id="ARBA00012438"/>
    </source>
</evidence>
<dbReference type="PROSITE" id="PS50113">
    <property type="entry name" value="PAC"/>
    <property type="match status" value="1"/>
</dbReference>
<feature type="domain" description="Response regulatory" evidence="11">
    <location>
        <begin position="1"/>
        <end position="65"/>
    </location>
</feature>
<dbReference type="SUPFAM" id="SSF55874">
    <property type="entry name" value="ATPase domain of HSP90 chaperone/DNA topoisomerase II/histidine kinase"/>
    <property type="match status" value="1"/>
</dbReference>
<dbReference type="PANTHER" id="PTHR43065">
    <property type="entry name" value="SENSOR HISTIDINE KINASE"/>
    <property type="match status" value="1"/>
</dbReference>
<dbReference type="InterPro" id="IPR000700">
    <property type="entry name" value="PAS-assoc_C"/>
</dbReference>
<feature type="modified residue" description="4-aspartylphosphate" evidence="9">
    <location>
        <position position="505"/>
    </location>
</feature>
<reference evidence="14" key="1">
    <citation type="journal article" date="2020" name="mSystems">
        <title>Genome- and Community-Level Interaction Insights into Carbon Utilization and Element Cycling Functions of Hydrothermarchaeota in Hydrothermal Sediment.</title>
        <authorList>
            <person name="Zhou Z."/>
            <person name="Liu Y."/>
            <person name="Xu W."/>
            <person name="Pan J."/>
            <person name="Luo Z.H."/>
            <person name="Li M."/>
        </authorList>
    </citation>
    <scope>NUCLEOTIDE SEQUENCE [LARGE SCALE GENOMIC DNA]</scope>
    <source>
        <strain evidence="14">HyVt-45</strain>
    </source>
</reference>
<dbReference type="SMART" id="SM00086">
    <property type="entry name" value="PAC"/>
    <property type="match status" value="1"/>
</dbReference>
<dbReference type="PRINTS" id="PR00344">
    <property type="entry name" value="BCTRLSENSOR"/>
</dbReference>
<dbReference type="SUPFAM" id="SSF52172">
    <property type="entry name" value="CheY-like"/>
    <property type="match status" value="2"/>
</dbReference>
<dbReference type="InterPro" id="IPR036097">
    <property type="entry name" value="HisK_dim/P_sf"/>
</dbReference>
<dbReference type="InterPro" id="IPR001610">
    <property type="entry name" value="PAC"/>
</dbReference>
<comment type="caution">
    <text evidence="9">Lacks conserved residue(s) required for the propagation of feature annotation.</text>
</comment>
<dbReference type="PROSITE" id="PS50112">
    <property type="entry name" value="PAS"/>
    <property type="match status" value="1"/>
</dbReference>
<dbReference type="Gene3D" id="3.30.450.20">
    <property type="entry name" value="PAS domain"/>
    <property type="match status" value="1"/>
</dbReference>
<dbReference type="Gene3D" id="1.10.287.130">
    <property type="match status" value="1"/>
</dbReference>
<dbReference type="SMART" id="SM00448">
    <property type="entry name" value="REC"/>
    <property type="match status" value="1"/>
</dbReference>
<evidence type="ECO:0000256" key="9">
    <source>
        <dbReference type="PROSITE-ProRule" id="PRU00169"/>
    </source>
</evidence>
<dbReference type="InterPro" id="IPR035965">
    <property type="entry name" value="PAS-like_dom_sf"/>
</dbReference>
<evidence type="ECO:0000256" key="1">
    <source>
        <dbReference type="ARBA" id="ARBA00000085"/>
    </source>
</evidence>
<evidence type="ECO:0000259" key="10">
    <source>
        <dbReference type="PROSITE" id="PS50109"/>
    </source>
</evidence>
<dbReference type="CDD" id="cd00082">
    <property type="entry name" value="HisKA"/>
    <property type="match status" value="1"/>
</dbReference>
<keyword evidence="3 9" id="KW-0597">Phosphoprotein</keyword>
<dbReference type="InterPro" id="IPR036890">
    <property type="entry name" value="HATPase_C_sf"/>
</dbReference>
<evidence type="ECO:0000259" key="11">
    <source>
        <dbReference type="PROSITE" id="PS50110"/>
    </source>
</evidence>
<dbReference type="Pfam" id="PF00989">
    <property type="entry name" value="PAS"/>
    <property type="match status" value="1"/>
</dbReference>
<dbReference type="InterPro" id="IPR004358">
    <property type="entry name" value="Sig_transdc_His_kin-like_C"/>
</dbReference>
<feature type="domain" description="Histidine kinase" evidence="10">
    <location>
        <begin position="220"/>
        <end position="432"/>
    </location>
</feature>
<feature type="domain" description="PAC" evidence="13">
    <location>
        <begin position="155"/>
        <end position="207"/>
    </location>
</feature>